<dbReference type="Proteomes" id="UP000011760">
    <property type="component" value="Chromosome"/>
</dbReference>
<dbReference type="Gene3D" id="6.10.250.2410">
    <property type="match status" value="1"/>
</dbReference>
<name>M1UF34_9CORY</name>
<organism evidence="4 5">
    <name type="scientific">Corynebacterium callunae DSM 20147</name>
    <dbReference type="NCBI Taxonomy" id="1121353"/>
    <lineage>
        <taxon>Bacteria</taxon>
        <taxon>Bacillati</taxon>
        <taxon>Actinomycetota</taxon>
        <taxon>Actinomycetes</taxon>
        <taxon>Mycobacteriales</taxon>
        <taxon>Corynebacteriaceae</taxon>
        <taxon>Corynebacterium</taxon>
    </lineage>
</organism>
<dbReference type="AlphaFoldDB" id="M1UF34"/>
<accession>M1UF34</accession>
<dbReference type="HOGENOM" id="CLU_038686_1_0_11"/>
<dbReference type="PANTHER" id="PTHR33969">
    <property type="entry name" value="SEGREGATION AND CONDENSATION PROTEIN A"/>
    <property type="match status" value="1"/>
</dbReference>
<keyword evidence="1" id="KW-0159">Chromosome partition</keyword>
<reference evidence="4 5" key="1">
    <citation type="submission" date="2013-02" db="EMBL/GenBank/DDBJ databases">
        <title>The complete genome sequence of Corynebacterium callunae DSM 20147.</title>
        <authorList>
            <person name="Ruckert C."/>
            <person name="Albersmeier A."/>
            <person name="Kalinowski J."/>
        </authorList>
    </citation>
    <scope>NUCLEOTIDE SEQUENCE [LARGE SCALE GENOMIC DNA]</scope>
    <source>
        <strain evidence="4 5">DSM 20147</strain>
    </source>
</reference>
<keyword evidence="5" id="KW-1185">Reference proteome</keyword>
<dbReference type="GO" id="GO:0007059">
    <property type="term" value="P:chromosome segregation"/>
    <property type="evidence" value="ECO:0007669"/>
    <property type="project" value="UniProtKB-KW"/>
</dbReference>
<dbReference type="KEGG" id="ccn:H924_06555"/>
<evidence type="ECO:0000313" key="4">
    <source>
        <dbReference type="EMBL" id="AGG66755.1"/>
    </source>
</evidence>
<proteinExistence type="predicted"/>
<evidence type="ECO:0000313" key="5">
    <source>
        <dbReference type="Proteomes" id="UP000011760"/>
    </source>
</evidence>
<feature type="region of interest" description="Disordered" evidence="3">
    <location>
        <begin position="1"/>
        <end position="23"/>
    </location>
</feature>
<sequence>MTTVAEKHQELSAGEPGVGPIGPEPLVSPTPETNEDAAGFKVQLDNFEGPFDLLLQLISKKKLDVTEVALAQVTDEFISYTRALGETSDLDEVTEFLVVAATLLDLKTARLLPRGEVDDEEDLELLEIRDLLFARLLQYRAYKQVADLFGQWQREARRRYPRAVSLEAQFVDLLPPVSLGHSPQSFGELAAAVFKPQPPEGVRTDHIHQVAVSVPEQAGKILSTLKLAGIDHFLTFQLLTRDCTVSMEIVGRFLALLELYKARAIETVQDEPLGELKVAWTGKEVDPAVVAASDWQ</sequence>
<dbReference type="Pfam" id="PF02616">
    <property type="entry name" value="SMC_ScpA"/>
    <property type="match status" value="1"/>
</dbReference>
<feature type="compositionally biased region" description="Basic and acidic residues" evidence="3">
    <location>
        <begin position="1"/>
        <end position="10"/>
    </location>
</feature>
<dbReference type="EMBL" id="CP004354">
    <property type="protein sequence ID" value="AGG66755.1"/>
    <property type="molecule type" value="Genomic_DNA"/>
</dbReference>
<dbReference type="eggNOG" id="COG1354">
    <property type="taxonomic scope" value="Bacteria"/>
</dbReference>
<gene>
    <name evidence="4" type="ORF">H924_06555</name>
</gene>
<protein>
    <recommendedName>
        <fullName evidence="2">Segregation and condensation protein A</fullName>
    </recommendedName>
</protein>
<evidence type="ECO:0000256" key="2">
    <source>
        <dbReference type="ARBA" id="ARBA00044777"/>
    </source>
</evidence>
<evidence type="ECO:0000256" key="3">
    <source>
        <dbReference type="SAM" id="MobiDB-lite"/>
    </source>
</evidence>
<dbReference type="RefSeq" id="WP_015651186.1">
    <property type="nucleotide sequence ID" value="NC_020506.1"/>
</dbReference>
<dbReference type="PANTHER" id="PTHR33969:SF2">
    <property type="entry name" value="SEGREGATION AND CONDENSATION PROTEIN A"/>
    <property type="match status" value="1"/>
</dbReference>
<evidence type="ECO:0000256" key="1">
    <source>
        <dbReference type="ARBA" id="ARBA00022829"/>
    </source>
</evidence>
<dbReference type="InterPro" id="IPR003768">
    <property type="entry name" value="ScpA"/>
</dbReference>
<dbReference type="OrthoDB" id="9811016at2"/>
<dbReference type="STRING" id="1121353.H924_06555"/>
<dbReference type="PATRIC" id="fig|1121353.3.peg.1337"/>